<evidence type="ECO:0000313" key="2">
    <source>
        <dbReference type="Proteomes" id="UP000247536"/>
    </source>
</evidence>
<organism evidence="1 2">
    <name type="scientific">Rhizobium wuzhouense</name>
    <dbReference type="NCBI Taxonomy" id="1986026"/>
    <lineage>
        <taxon>Bacteria</taxon>
        <taxon>Pseudomonadati</taxon>
        <taxon>Pseudomonadota</taxon>
        <taxon>Alphaproteobacteria</taxon>
        <taxon>Hyphomicrobiales</taxon>
        <taxon>Rhizobiaceae</taxon>
        <taxon>Rhizobium/Agrobacterium group</taxon>
        <taxon>Rhizobium</taxon>
    </lineage>
</organism>
<dbReference type="Proteomes" id="UP000247536">
    <property type="component" value="Unassembled WGS sequence"/>
</dbReference>
<dbReference type="RefSeq" id="WP_110790075.1">
    <property type="nucleotide sequence ID" value="NZ_QJRY01000001.1"/>
</dbReference>
<sequence length="159" mass="18091">MPKPLKRLDDAEYFQLIATADPFEAIIKSAIAIEVEMEELFRLAFIDPDALVKMKMTYDQKVMLMIALGLQPRFITPLRAMARLRNRFAHTLDAEFASHDADNFYSCFSKEDQEIIARTLEKGSSGAFQSFDARDRLSICVVTLRAAVIAAQKEVKQRL</sequence>
<accession>A0ABX5NXN8</accession>
<gene>
    <name evidence="1" type="ORF">DMY87_04665</name>
</gene>
<comment type="caution">
    <text evidence="1">The sequence shown here is derived from an EMBL/GenBank/DDBJ whole genome shotgun (WGS) entry which is preliminary data.</text>
</comment>
<evidence type="ECO:0008006" key="3">
    <source>
        <dbReference type="Google" id="ProtNLM"/>
    </source>
</evidence>
<evidence type="ECO:0000313" key="1">
    <source>
        <dbReference type="EMBL" id="PYB77646.1"/>
    </source>
</evidence>
<proteinExistence type="predicted"/>
<protein>
    <recommendedName>
        <fullName evidence="3">DUF4145 domain-containing protein</fullName>
    </recommendedName>
</protein>
<dbReference type="EMBL" id="QJRY01000001">
    <property type="protein sequence ID" value="PYB77646.1"/>
    <property type="molecule type" value="Genomic_DNA"/>
</dbReference>
<keyword evidence="2" id="KW-1185">Reference proteome</keyword>
<dbReference type="InterPro" id="IPR038026">
    <property type="entry name" value="MtlR-like_sf"/>
</dbReference>
<name>A0ABX5NXN8_9HYPH</name>
<reference evidence="1 2" key="1">
    <citation type="submission" date="2018-06" db="EMBL/GenBank/DDBJ databases">
        <title>Rhizobium wuzhouense sp. nov., isolated from roots of Oryza officinalis.</title>
        <authorList>
            <person name="Yuan T."/>
        </authorList>
    </citation>
    <scope>NUCLEOTIDE SEQUENCE [LARGE SCALE GENOMIC DNA]</scope>
    <source>
        <strain evidence="1 2">W44</strain>
    </source>
</reference>
<dbReference type="SUPFAM" id="SSF158668">
    <property type="entry name" value="MtlR-like"/>
    <property type="match status" value="1"/>
</dbReference>